<reference evidence="4" key="1">
    <citation type="submission" date="2016-06" db="UniProtKB">
        <authorList>
            <consortium name="WormBaseParasite"/>
        </authorList>
    </citation>
    <scope>IDENTIFICATION</scope>
</reference>
<protein>
    <recommendedName>
        <fullName evidence="1">Dedicator of cytokinesis TPR repeats region domain-containing protein</fullName>
    </recommendedName>
</protein>
<accession>A0A183U6P3</accession>
<dbReference type="InterPro" id="IPR056372">
    <property type="entry name" value="TPR_DOCK"/>
</dbReference>
<keyword evidence="3" id="KW-1185">Reference proteome</keyword>
<dbReference type="PANTHER" id="PTHR45653">
    <property type="entry name" value="DEDICATOR OF CYTOKINESIS"/>
    <property type="match status" value="1"/>
</dbReference>
<evidence type="ECO:0000259" key="1">
    <source>
        <dbReference type="Pfam" id="PF23554"/>
    </source>
</evidence>
<dbReference type="AlphaFoldDB" id="A0A183U6P3"/>
<dbReference type="EMBL" id="UYWY01006495">
    <property type="protein sequence ID" value="VDM29880.1"/>
    <property type="molecule type" value="Genomic_DNA"/>
</dbReference>
<dbReference type="GO" id="GO:0005737">
    <property type="term" value="C:cytoplasm"/>
    <property type="evidence" value="ECO:0007669"/>
    <property type="project" value="TreeGrafter"/>
</dbReference>
<dbReference type="PANTHER" id="PTHR45653:SF10">
    <property type="entry name" value="MYOBLAST CITY, ISOFORM B"/>
    <property type="match status" value="1"/>
</dbReference>
<sequence length="75" mass="8828">MVGSFLQVALIDDDVVREMVIPIFFDMLECEFYSSPHRDICRFANEMIVQLDCLVDEDRGGQQFKAQLHRIMMDR</sequence>
<evidence type="ECO:0000313" key="3">
    <source>
        <dbReference type="Proteomes" id="UP000050794"/>
    </source>
</evidence>
<feature type="domain" description="Dedicator of cytokinesis TPR repeats region" evidence="1">
    <location>
        <begin position="1"/>
        <end position="70"/>
    </location>
</feature>
<evidence type="ECO:0000313" key="2">
    <source>
        <dbReference type="EMBL" id="VDM29880.1"/>
    </source>
</evidence>
<organism evidence="3 4">
    <name type="scientific">Toxocara canis</name>
    <name type="common">Canine roundworm</name>
    <dbReference type="NCBI Taxonomy" id="6265"/>
    <lineage>
        <taxon>Eukaryota</taxon>
        <taxon>Metazoa</taxon>
        <taxon>Ecdysozoa</taxon>
        <taxon>Nematoda</taxon>
        <taxon>Chromadorea</taxon>
        <taxon>Rhabditida</taxon>
        <taxon>Spirurina</taxon>
        <taxon>Ascaridomorpha</taxon>
        <taxon>Ascaridoidea</taxon>
        <taxon>Toxocaridae</taxon>
        <taxon>Toxocara</taxon>
    </lineage>
</organism>
<proteinExistence type="predicted"/>
<dbReference type="GO" id="GO:0007520">
    <property type="term" value="P:myoblast fusion"/>
    <property type="evidence" value="ECO:0007669"/>
    <property type="project" value="TreeGrafter"/>
</dbReference>
<reference evidence="2 3" key="2">
    <citation type="submission" date="2018-11" db="EMBL/GenBank/DDBJ databases">
        <authorList>
            <consortium name="Pathogen Informatics"/>
        </authorList>
    </citation>
    <scope>NUCLEOTIDE SEQUENCE [LARGE SCALE GENOMIC DNA]</scope>
</reference>
<dbReference type="Pfam" id="PF23554">
    <property type="entry name" value="TPR_DOCK"/>
    <property type="match status" value="1"/>
</dbReference>
<dbReference type="Proteomes" id="UP000050794">
    <property type="component" value="Unassembled WGS sequence"/>
</dbReference>
<name>A0A183U6P3_TOXCA</name>
<dbReference type="GO" id="GO:0031267">
    <property type="term" value="F:small GTPase binding"/>
    <property type="evidence" value="ECO:0007669"/>
    <property type="project" value="TreeGrafter"/>
</dbReference>
<dbReference type="GO" id="GO:0005886">
    <property type="term" value="C:plasma membrane"/>
    <property type="evidence" value="ECO:0007669"/>
    <property type="project" value="TreeGrafter"/>
</dbReference>
<dbReference type="InterPro" id="IPR026791">
    <property type="entry name" value="DOCK"/>
</dbReference>
<dbReference type="GO" id="GO:0005085">
    <property type="term" value="F:guanyl-nucleotide exchange factor activity"/>
    <property type="evidence" value="ECO:0007669"/>
    <property type="project" value="InterPro"/>
</dbReference>
<gene>
    <name evidence="2" type="ORF">TCNE_LOCUS4163</name>
</gene>
<evidence type="ECO:0000313" key="4">
    <source>
        <dbReference type="WBParaSite" id="TCNE_0000416301-mRNA-1"/>
    </source>
</evidence>
<dbReference type="GO" id="GO:0007264">
    <property type="term" value="P:small GTPase-mediated signal transduction"/>
    <property type="evidence" value="ECO:0007669"/>
    <property type="project" value="InterPro"/>
</dbReference>
<dbReference type="WBParaSite" id="TCNE_0000416301-mRNA-1">
    <property type="protein sequence ID" value="TCNE_0000416301-mRNA-1"/>
    <property type="gene ID" value="TCNE_0000416301"/>
</dbReference>
<dbReference type="GO" id="GO:0016477">
    <property type="term" value="P:cell migration"/>
    <property type="evidence" value="ECO:0007669"/>
    <property type="project" value="TreeGrafter"/>
</dbReference>